<comment type="caution">
    <text evidence="2">The sequence shown here is derived from an EMBL/GenBank/DDBJ whole genome shotgun (WGS) entry which is preliminary data.</text>
</comment>
<dbReference type="Pfam" id="PF12697">
    <property type="entry name" value="Abhydrolase_6"/>
    <property type="match status" value="1"/>
</dbReference>
<dbReference type="InterPro" id="IPR000073">
    <property type="entry name" value="AB_hydrolase_1"/>
</dbReference>
<accession>A0ABT1QGM8</accession>
<organism evidence="2 3">
    <name type="scientific">Rhodococcus tibetensis</name>
    <dbReference type="NCBI Taxonomy" id="2965064"/>
    <lineage>
        <taxon>Bacteria</taxon>
        <taxon>Bacillati</taxon>
        <taxon>Actinomycetota</taxon>
        <taxon>Actinomycetes</taxon>
        <taxon>Mycobacteriales</taxon>
        <taxon>Nocardiaceae</taxon>
        <taxon>Rhodococcus</taxon>
    </lineage>
</organism>
<dbReference type="EMBL" id="JANFQF010000018">
    <property type="protein sequence ID" value="MCQ4121398.1"/>
    <property type="molecule type" value="Genomic_DNA"/>
</dbReference>
<keyword evidence="3" id="KW-1185">Reference proteome</keyword>
<name>A0ABT1QGM8_9NOCA</name>
<sequence>MGCVSALHTYLFGAEDGPEILALHGVTGHGKRWQALAGDHIPDARWIAPDLLGHGRSNWSPPWNFESHVSCVIDTLCAHARGPVLVVGHSFGGALALHLARAVPERVRGLVLLDPAIGLDPEMMRSVADDTIASPDYTDVEEARSEKVHGSWGEVDADVLEAEIAEHLIPLANGRVNWRMSVPALVAAWGELARPAVLPPANLPTILVQAAKVHPPYVTPQFRRSLTERLGEHLTAVDLDCDHMVPQARPDEVAQLIRKLL</sequence>
<dbReference type="InterPro" id="IPR029058">
    <property type="entry name" value="AB_hydrolase_fold"/>
</dbReference>
<reference evidence="2 3" key="1">
    <citation type="submission" date="2022-07" db="EMBL/GenBank/DDBJ databases">
        <title>Degradation activity of malathion, p-nitrophenol and potential low-temperature adaptation strategy of Rhodococcus sp. FXJ9.536.</title>
        <authorList>
            <person name="Huang J."/>
            <person name="Huang Y."/>
        </authorList>
    </citation>
    <scope>NUCLEOTIDE SEQUENCE [LARGE SCALE GENOMIC DNA]</scope>
    <source>
        <strain evidence="2 3">FXJ9.536</strain>
    </source>
</reference>
<dbReference type="PRINTS" id="PR00412">
    <property type="entry name" value="EPOXHYDRLASE"/>
</dbReference>
<evidence type="ECO:0000313" key="3">
    <source>
        <dbReference type="Proteomes" id="UP001524501"/>
    </source>
</evidence>
<dbReference type="SUPFAM" id="SSF53474">
    <property type="entry name" value="alpha/beta-Hydrolases"/>
    <property type="match status" value="1"/>
</dbReference>
<evidence type="ECO:0000259" key="1">
    <source>
        <dbReference type="Pfam" id="PF12697"/>
    </source>
</evidence>
<dbReference type="InterPro" id="IPR050266">
    <property type="entry name" value="AB_hydrolase_sf"/>
</dbReference>
<protein>
    <submittedName>
        <fullName evidence="2">Alpha/beta hydrolase</fullName>
    </submittedName>
</protein>
<dbReference type="Gene3D" id="3.40.50.1820">
    <property type="entry name" value="alpha/beta hydrolase"/>
    <property type="match status" value="1"/>
</dbReference>
<dbReference type="GO" id="GO:0016787">
    <property type="term" value="F:hydrolase activity"/>
    <property type="evidence" value="ECO:0007669"/>
    <property type="project" value="UniProtKB-KW"/>
</dbReference>
<proteinExistence type="predicted"/>
<feature type="domain" description="AB hydrolase-1" evidence="1">
    <location>
        <begin position="20"/>
        <end position="255"/>
    </location>
</feature>
<dbReference type="PRINTS" id="PR00111">
    <property type="entry name" value="ABHYDROLASE"/>
</dbReference>
<dbReference type="PANTHER" id="PTHR43798:SF33">
    <property type="entry name" value="HYDROLASE, PUTATIVE (AFU_ORTHOLOGUE AFUA_2G14860)-RELATED"/>
    <property type="match status" value="1"/>
</dbReference>
<evidence type="ECO:0000313" key="2">
    <source>
        <dbReference type="EMBL" id="MCQ4121398.1"/>
    </source>
</evidence>
<dbReference type="RefSeq" id="WP_255971891.1">
    <property type="nucleotide sequence ID" value="NZ_JANFQF010000018.1"/>
</dbReference>
<dbReference type="Proteomes" id="UP001524501">
    <property type="component" value="Unassembled WGS sequence"/>
</dbReference>
<dbReference type="PANTHER" id="PTHR43798">
    <property type="entry name" value="MONOACYLGLYCEROL LIPASE"/>
    <property type="match status" value="1"/>
</dbReference>
<keyword evidence="2" id="KW-0378">Hydrolase</keyword>
<dbReference type="InterPro" id="IPR000639">
    <property type="entry name" value="Epox_hydrolase-like"/>
</dbReference>
<gene>
    <name evidence="2" type="ORF">NOF53_19895</name>
</gene>